<protein>
    <submittedName>
        <fullName evidence="3">Uncharacterized protein</fullName>
    </submittedName>
</protein>
<reference evidence="3" key="1">
    <citation type="submission" date="2022-07" db="EMBL/GenBank/DDBJ databases">
        <title>Genome Sequence of Leucocoprinus birnbaumii.</title>
        <authorList>
            <person name="Buettner E."/>
        </authorList>
    </citation>
    <scope>NUCLEOTIDE SEQUENCE</scope>
    <source>
        <strain evidence="3">VT141</strain>
    </source>
</reference>
<sequence>MQIGAVLLWSLLSLTIWSLSLEPDILPTVHLLACGPGSSAAHSSPYDLAVPLVGMQLRYRSAHWHTARVPLCSLASTPLLLPSLLSADMAIAMHFYMHKQCPQPSMPTMNYPESVTESNSGAPSEPESESARLPPTHPSYFPPIGKGPDHVPQAKNPHMNNSGNEPYAQVLYEAQSACAELKAFLTAYRLLCGVLDKKITPASNAAQVAVPQCLATMASSSSTHVLDTATIPFASPPASKPVHIKSKTTSSPIQKVKIKSPSPVHTFLPDKVETNKPNLALVPLTQSPSLLRLPIKCQSQSPLLMTCPAKRQKLITETWAGRQHQQVYAPNPTPAPSWNPAGQGLHPLSEDYCPSESHHGLSSRPSCYGAETFSSCSALSMAAPELPALSIETHLAWLTQVNKAILLSCPNASIQKWVAKLVKGKQQKKKAQDLKEAEPLLPPDVELLEKLAKNKALSDHWFWTQEFWLSVKPKSLGMENIEKKKGVNSTACYIVNFFGISIMQGKLRHSRGGKLPCWGHIGEEAKSEYVLLMEDKFPFLCICEDHWKSLELAQDNFSYAMLSVPTNDLDPLTSVKWPANDDTKAKEPDMRCMRVDKPDDSQVSQPALPVVNALKPLKPSSKQAQIPLPSFVSSLVASSSALDSAPSSPSLAAPQPPLALKAVSARPPPPMPNLSHLPPPPVIKPTIRPVPRPKPLGMCPLPQPPAKPPAPATVSHPPIMHSNILAHHSQNLFMTMFSLILLIHIPNHLKLEHTSSQGFDMGPQAQPLEPLSKTEDTLLGSGTSHQSHINDLGAPTPAESDPNVLLATSSTEQTQSSSPVSGEAKQVDDAVGGIPSPPVVDASTESSPESPSLPSSTSSFPNFPRKAPNEPNEYTEAICRCMKPDGSRPYRARRGCPLFRALFGQWWKTKHPGGTYEEFQRDWFGLSVEEQRPWVEKATDLYYQDHPNEHPDIYMLAAAGDTQEAV</sequence>
<dbReference type="AlphaFoldDB" id="A0AAD5VWA4"/>
<feature type="compositionally biased region" description="Low complexity" evidence="1">
    <location>
        <begin position="843"/>
        <end position="864"/>
    </location>
</feature>
<keyword evidence="4" id="KW-1185">Reference proteome</keyword>
<organism evidence="3 4">
    <name type="scientific">Leucocoprinus birnbaumii</name>
    <dbReference type="NCBI Taxonomy" id="56174"/>
    <lineage>
        <taxon>Eukaryota</taxon>
        <taxon>Fungi</taxon>
        <taxon>Dikarya</taxon>
        <taxon>Basidiomycota</taxon>
        <taxon>Agaricomycotina</taxon>
        <taxon>Agaricomycetes</taxon>
        <taxon>Agaricomycetidae</taxon>
        <taxon>Agaricales</taxon>
        <taxon>Agaricineae</taxon>
        <taxon>Agaricaceae</taxon>
        <taxon>Leucocoprinus</taxon>
    </lineage>
</organism>
<name>A0AAD5VWA4_9AGAR</name>
<feature type="compositionally biased region" description="Low complexity" evidence="1">
    <location>
        <begin position="808"/>
        <end position="818"/>
    </location>
</feature>
<accession>A0AAD5VWA4</accession>
<keyword evidence="2" id="KW-0732">Signal</keyword>
<feature type="region of interest" description="Disordered" evidence="1">
    <location>
        <begin position="107"/>
        <end position="138"/>
    </location>
</feature>
<evidence type="ECO:0000256" key="2">
    <source>
        <dbReference type="SAM" id="SignalP"/>
    </source>
</evidence>
<feature type="signal peptide" evidence="2">
    <location>
        <begin position="1"/>
        <end position="18"/>
    </location>
</feature>
<dbReference type="Proteomes" id="UP001213000">
    <property type="component" value="Unassembled WGS sequence"/>
</dbReference>
<feature type="compositionally biased region" description="Polar residues" evidence="1">
    <location>
        <begin position="780"/>
        <end position="789"/>
    </location>
</feature>
<gene>
    <name evidence="3" type="ORF">NP233_g5034</name>
</gene>
<feature type="compositionally biased region" description="Polar residues" evidence="1">
    <location>
        <begin position="107"/>
        <end position="116"/>
    </location>
</feature>
<dbReference type="EMBL" id="JANIEX010000287">
    <property type="protein sequence ID" value="KAJ3569452.1"/>
    <property type="molecule type" value="Genomic_DNA"/>
</dbReference>
<evidence type="ECO:0000256" key="1">
    <source>
        <dbReference type="SAM" id="MobiDB-lite"/>
    </source>
</evidence>
<evidence type="ECO:0000313" key="3">
    <source>
        <dbReference type="EMBL" id="KAJ3569452.1"/>
    </source>
</evidence>
<evidence type="ECO:0000313" key="4">
    <source>
        <dbReference type="Proteomes" id="UP001213000"/>
    </source>
</evidence>
<proteinExistence type="predicted"/>
<comment type="caution">
    <text evidence="3">The sequence shown here is derived from an EMBL/GenBank/DDBJ whole genome shotgun (WGS) entry which is preliminary data.</text>
</comment>
<feature type="chain" id="PRO_5042030579" evidence="2">
    <location>
        <begin position="19"/>
        <end position="966"/>
    </location>
</feature>
<feature type="region of interest" description="Disordered" evidence="1">
    <location>
        <begin position="774"/>
        <end position="871"/>
    </location>
</feature>